<evidence type="ECO:0000259" key="2">
    <source>
        <dbReference type="PROSITE" id="PS50943"/>
    </source>
</evidence>
<dbReference type="InterPro" id="IPR001387">
    <property type="entry name" value="Cro/C1-type_HTH"/>
</dbReference>
<gene>
    <name evidence="3" type="ORF">ACFFHM_04545</name>
</gene>
<comment type="caution">
    <text evidence="3">The sequence shown here is derived from an EMBL/GenBank/DDBJ whole genome shotgun (WGS) entry which is preliminary data.</text>
</comment>
<name>A0ABV6K9V3_9BACI</name>
<reference evidence="3 4" key="1">
    <citation type="submission" date="2024-09" db="EMBL/GenBank/DDBJ databases">
        <authorList>
            <person name="Sun Q."/>
            <person name="Mori K."/>
        </authorList>
    </citation>
    <scope>NUCLEOTIDE SEQUENCE [LARGE SCALE GENOMIC DNA]</scope>
    <source>
        <strain evidence="3 4">NCAIM B.02610</strain>
    </source>
</reference>
<dbReference type="PANTHER" id="PTHR46797:SF1">
    <property type="entry name" value="METHYLPHOSPHONATE SYNTHASE"/>
    <property type="match status" value="1"/>
</dbReference>
<organism evidence="3 4">
    <name type="scientific">Halalkalibacter kiskunsagensis</name>
    <dbReference type="NCBI Taxonomy" id="1548599"/>
    <lineage>
        <taxon>Bacteria</taxon>
        <taxon>Bacillati</taxon>
        <taxon>Bacillota</taxon>
        <taxon>Bacilli</taxon>
        <taxon>Bacillales</taxon>
        <taxon>Bacillaceae</taxon>
        <taxon>Halalkalibacter</taxon>
    </lineage>
</organism>
<evidence type="ECO:0000313" key="4">
    <source>
        <dbReference type="Proteomes" id="UP001589838"/>
    </source>
</evidence>
<keyword evidence="4" id="KW-1185">Reference proteome</keyword>
<feature type="domain" description="HTH cro/C1-type" evidence="2">
    <location>
        <begin position="6"/>
        <end position="61"/>
    </location>
</feature>
<dbReference type="InterPro" id="IPR010982">
    <property type="entry name" value="Lambda_DNA-bd_dom_sf"/>
</dbReference>
<dbReference type="Proteomes" id="UP001589838">
    <property type="component" value="Unassembled WGS sequence"/>
</dbReference>
<keyword evidence="1" id="KW-0238">DNA-binding</keyword>
<protein>
    <submittedName>
        <fullName evidence="3">Helix-turn-helix domain-containing protein</fullName>
    </submittedName>
</protein>
<dbReference type="SMART" id="SM00530">
    <property type="entry name" value="HTH_XRE"/>
    <property type="match status" value="1"/>
</dbReference>
<dbReference type="PROSITE" id="PS50943">
    <property type="entry name" value="HTH_CROC1"/>
    <property type="match status" value="1"/>
</dbReference>
<evidence type="ECO:0000313" key="3">
    <source>
        <dbReference type="EMBL" id="MFC0469820.1"/>
    </source>
</evidence>
<proteinExistence type="predicted"/>
<dbReference type="Pfam" id="PF01381">
    <property type="entry name" value="HTH_3"/>
    <property type="match status" value="1"/>
</dbReference>
<sequence length="66" mass="7367">MNVENIRINRLNKWLTLTELALASGVSKSYISYIKRGAQQKPDIVILQKISKALDVELVQLIAGSI</sequence>
<accession>A0ABV6K9V3</accession>
<dbReference type="EMBL" id="JBHLUX010000013">
    <property type="protein sequence ID" value="MFC0469820.1"/>
    <property type="molecule type" value="Genomic_DNA"/>
</dbReference>
<dbReference type="PANTHER" id="PTHR46797">
    <property type="entry name" value="HTH-TYPE TRANSCRIPTIONAL REGULATOR"/>
    <property type="match status" value="1"/>
</dbReference>
<dbReference type="InterPro" id="IPR050807">
    <property type="entry name" value="TransReg_Diox_bact_type"/>
</dbReference>
<evidence type="ECO:0000256" key="1">
    <source>
        <dbReference type="ARBA" id="ARBA00023125"/>
    </source>
</evidence>
<dbReference type="Gene3D" id="1.10.260.40">
    <property type="entry name" value="lambda repressor-like DNA-binding domains"/>
    <property type="match status" value="1"/>
</dbReference>
<dbReference type="SUPFAM" id="SSF47413">
    <property type="entry name" value="lambda repressor-like DNA-binding domains"/>
    <property type="match status" value="1"/>
</dbReference>
<dbReference type="CDD" id="cd00093">
    <property type="entry name" value="HTH_XRE"/>
    <property type="match status" value="1"/>
</dbReference>
<dbReference type="RefSeq" id="WP_335962042.1">
    <property type="nucleotide sequence ID" value="NZ_JAXBLX010000023.1"/>
</dbReference>